<dbReference type="GO" id="GO:0003677">
    <property type="term" value="F:DNA binding"/>
    <property type="evidence" value="ECO:0007669"/>
    <property type="project" value="UniProtKB-UniRule"/>
</dbReference>
<evidence type="ECO:0000259" key="5">
    <source>
        <dbReference type="PROSITE" id="PS50977"/>
    </source>
</evidence>
<evidence type="ECO:0000256" key="4">
    <source>
        <dbReference type="PROSITE-ProRule" id="PRU00335"/>
    </source>
</evidence>
<dbReference type="PROSITE" id="PS50977">
    <property type="entry name" value="HTH_TETR_2"/>
    <property type="match status" value="1"/>
</dbReference>
<dbReference type="SUPFAM" id="SSF46689">
    <property type="entry name" value="Homeodomain-like"/>
    <property type="match status" value="1"/>
</dbReference>
<reference evidence="6 7" key="1">
    <citation type="submission" date="2019-12" db="EMBL/GenBank/DDBJ databases">
        <title>Neisseriaceae gen. nov. sp. Genome sequencing and assembly.</title>
        <authorList>
            <person name="Liu Z."/>
            <person name="Li A."/>
        </authorList>
    </citation>
    <scope>NUCLEOTIDE SEQUENCE [LARGE SCALE GENOMIC DNA]</scope>
    <source>
        <strain evidence="6 7">B2N2-7</strain>
    </source>
</reference>
<keyword evidence="3" id="KW-0804">Transcription</keyword>
<organism evidence="6 7">
    <name type="scientific">Craterilacuibacter sinensis</name>
    <dbReference type="NCBI Taxonomy" id="2686017"/>
    <lineage>
        <taxon>Bacteria</taxon>
        <taxon>Pseudomonadati</taxon>
        <taxon>Pseudomonadota</taxon>
        <taxon>Betaproteobacteria</taxon>
        <taxon>Neisseriales</taxon>
        <taxon>Neisseriaceae</taxon>
        <taxon>Craterilacuibacter</taxon>
    </lineage>
</organism>
<name>A0A845BQ00_9NEIS</name>
<dbReference type="InterPro" id="IPR001647">
    <property type="entry name" value="HTH_TetR"/>
</dbReference>
<evidence type="ECO:0000256" key="2">
    <source>
        <dbReference type="ARBA" id="ARBA00023125"/>
    </source>
</evidence>
<keyword evidence="7" id="KW-1185">Reference proteome</keyword>
<accession>A0A845BQ00</accession>
<keyword evidence="1" id="KW-0805">Transcription regulation</keyword>
<feature type="domain" description="HTH tetR-type" evidence="5">
    <location>
        <begin position="20"/>
        <end position="80"/>
    </location>
</feature>
<dbReference type="AlphaFoldDB" id="A0A845BQ00"/>
<dbReference type="Gene3D" id="1.10.357.10">
    <property type="entry name" value="Tetracycline Repressor, domain 2"/>
    <property type="match status" value="1"/>
</dbReference>
<dbReference type="PRINTS" id="PR00455">
    <property type="entry name" value="HTHTETR"/>
</dbReference>
<feature type="DNA-binding region" description="H-T-H motif" evidence="4">
    <location>
        <begin position="43"/>
        <end position="62"/>
    </location>
</feature>
<dbReference type="InterPro" id="IPR011075">
    <property type="entry name" value="TetR_C"/>
</dbReference>
<dbReference type="InterPro" id="IPR009057">
    <property type="entry name" value="Homeodomain-like_sf"/>
</dbReference>
<evidence type="ECO:0000256" key="1">
    <source>
        <dbReference type="ARBA" id="ARBA00023015"/>
    </source>
</evidence>
<dbReference type="InterPro" id="IPR036271">
    <property type="entry name" value="Tet_transcr_reg_TetR-rel_C_sf"/>
</dbReference>
<evidence type="ECO:0000313" key="6">
    <source>
        <dbReference type="EMBL" id="MXR37238.1"/>
    </source>
</evidence>
<dbReference type="Pfam" id="PF16925">
    <property type="entry name" value="TetR_C_13"/>
    <property type="match status" value="1"/>
</dbReference>
<dbReference type="Proteomes" id="UP000467214">
    <property type="component" value="Unassembled WGS sequence"/>
</dbReference>
<dbReference type="RefSeq" id="WP_160796721.1">
    <property type="nucleotide sequence ID" value="NZ_WSSB01000008.1"/>
</dbReference>
<evidence type="ECO:0000313" key="7">
    <source>
        <dbReference type="Proteomes" id="UP000467214"/>
    </source>
</evidence>
<dbReference type="PANTHER" id="PTHR47506:SF3">
    <property type="entry name" value="HTH-TYPE TRANSCRIPTIONAL REGULATOR LMRA"/>
    <property type="match status" value="1"/>
</dbReference>
<dbReference type="PANTHER" id="PTHR47506">
    <property type="entry name" value="TRANSCRIPTIONAL REGULATORY PROTEIN"/>
    <property type="match status" value="1"/>
</dbReference>
<sequence length="209" mass="23121">MSKASTLVDISRNKAPLKRVGGREKLLSAARELFWVKGFESTSPHDLYAFSGVGQGSFYHHFTGKLDLLHAVLEDISSREIAVLEDIVSTESSSLKRLYKYLEIQRDALRGCKLGRFVYESSIEKPEVYEPIRLYFTVVEQFIKSNVQAAQEQGALSRMLDATAITHLLLSSVQGGYIFARANGTPCSLDDSLTASKKLLDSLSPLSAV</sequence>
<dbReference type="SUPFAM" id="SSF48498">
    <property type="entry name" value="Tetracyclin repressor-like, C-terminal domain"/>
    <property type="match status" value="1"/>
</dbReference>
<proteinExistence type="predicted"/>
<dbReference type="Pfam" id="PF00440">
    <property type="entry name" value="TetR_N"/>
    <property type="match status" value="1"/>
</dbReference>
<comment type="caution">
    <text evidence="6">The sequence shown here is derived from an EMBL/GenBank/DDBJ whole genome shotgun (WGS) entry which is preliminary data.</text>
</comment>
<keyword evidence="2 4" id="KW-0238">DNA-binding</keyword>
<dbReference type="EMBL" id="WSSB01000008">
    <property type="protein sequence ID" value="MXR37238.1"/>
    <property type="molecule type" value="Genomic_DNA"/>
</dbReference>
<evidence type="ECO:0000256" key="3">
    <source>
        <dbReference type="ARBA" id="ARBA00023163"/>
    </source>
</evidence>
<protein>
    <submittedName>
        <fullName evidence="6">TetR family transcriptional regulator</fullName>
    </submittedName>
</protein>
<gene>
    <name evidence="6" type="ORF">GQF02_09665</name>
</gene>